<evidence type="ECO:0000313" key="1">
    <source>
        <dbReference type="EMBL" id="CAG8817309.1"/>
    </source>
</evidence>
<dbReference type="EMBL" id="CAJVQA010045322">
    <property type="protein sequence ID" value="CAG8817309.1"/>
    <property type="molecule type" value="Genomic_DNA"/>
</dbReference>
<keyword evidence="2" id="KW-1185">Reference proteome</keyword>
<protein>
    <submittedName>
        <fullName evidence="1">8197_t:CDS:1</fullName>
    </submittedName>
</protein>
<dbReference type="AlphaFoldDB" id="A0A9N9K9E1"/>
<proteinExistence type="predicted"/>
<organism evidence="1 2">
    <name type="scientific">Cetraspora pellucida</name>
    <dbReference type="NCBI Taxonomy" id="1433469"/>
    <lineage>
        <taxon>Eukaryota</taxon>
        <taxon>Fungi</taxon>
        <taxon>Fungi incertae sedis</taxon>
        <taxon>Mucoromycota</taxon>
        <taxon>Glomeromycotina</taxon>
        <taxon>Glomeromycetes</taxon>
        <taxon>Diversisporales</taxon>
        <taxon>Gigasporaceae</taxon>
        <taxon>Cetraspora</taxon>
    </lineage>
</organism>
<evidence type="ECO:0000313" key="2">
    <source>
        <dbReference type="Proteomes" id="UP000789759"/>
    </source>
</evidence>
<name>A0A9N9K9E1_9GLOM</name>
<dbReference type="Proteomes" id="UP000789759">
    <property type="component" value="Unassembled WGS sequence"/>
</dbReference>
<comment type="caution">
    <text evidence="1">The sequence shown here is derived from an EMBL/GenBank/DDBJ whole genome shotgun (WGS) entry which is preliminary data.</text>
</comment>
<sequence>DNVPDDKRRKTNIRLADICETKIKVIWSVLSKMVQIEQFKNSSDHIYTLSKSNINKHSSIIRTLVTNKAIKNYASVAITNAVRKFAKNDLG</sequence>
<accession>A0A9N9K9E1</accession>
<feature type="non-terminal residue" evidence="1">
    <location>
        <position position="1"/>
    </location>
</feature>
<gene>
    <name evidence="1" type="ORF">CPELLU_LOCUS19334</name>
</gene>
<reference evidence="1" key="1">
    <citation type="submission" date="2021-06" db="EMBL/GenBank/DDBJ databases">
        <authorList>
            <person name="Kallberg Y."/>
            <person name="Tangrot J."/>
            <person name="Rosling A."/>
        </authorList>
    </citation>
    <scope>NUCLEOTIDE SEQUENCE</scope>
    <source>
        <strain evidence="1">FL966</strain>
    </source>
</reference>